<gene>
    <name evidence="1" type="ORF">TTAC_LOCUS3882</name>
</gene>
<sequence length="83" mass="8459">MGFQPAPFCSPRGTATATLIAEVTPTAATQSSHAQLVAASATTGPDGIIRLSCLPPKQAHTLGRCNFLSQKKLVSPAGALIIT</sequence>
<accession>A0A0R3WT07</accession>
<dbReference type="Proteomes" id="UP000274429">
    <property type="component" value="Unassembled WGS sequence"/>
</dbReference>
<protein>
    <submittedName>
        <fullName evidence="1 3">Uncharacterized protein</fullName>
    </submittedName>
</protein>
<name>A0A0R3WT07_HYDTA</name>
<dbReference type="STRING" id="6205.A0A0R3WT07"/>
<evidence type="ECO:0000313" key="2">
    <source>
        <dbReference type="Proteomes" id="UP000274429"/>
    </source>
</evidence>
<proteinExistence type="predicted"/>
<dbReference type="EMBL" id="UYWX01003224">
    <property type="protein sequence ID" value="VDM23670.1"/>
    <property type="molecule type" value="Genomic_DNA"/>
</dbReference>
<reference evidence="1 2" key="2">
    <citation type="submission" date="2018-11" db="EMBL/GenBank/DDBJ databases">
        <authorList>
            <consortium name="Pathogen Informatics"/>
        </authorList>
    </citation>
    <scope>NUCLEOTIDE SEQUENCE [LARGE SCALE GENOMIC DNA]</scope>
</reference>
<evidence type="ECO:0000313" key="1">
    <source>
        <dbReference type="EMBL" id="VDM23670.1"/>
    </source>
</evidence>
<evidence type="ECO:0000313" key="3">
    <source>
        <dbReference type="WBParaSite" id="TTAC_0000389701-mRNA-1"/>
    </source>
</evidence>
<organism evidence="3">
    <name type="scientific">Hydatigena taeniaeformis</name>
    <name type="common">Feline tapeworm</name>
    <name type="synonym">Taenia taeniaeformis</name>
    <dbReference type="NCBI Taxonomy" id="6205"/>
    <lineage>
        <taxon>Eukaryota</taxon>
        <taxon>Metazoa</taxon>
        <taxon>Spiralia</taxon>
        <taxon>Lophotrochozoa</taxon>
        <taxon>Platyhelminthes</taxon>
        <taxon>Cestoda</taxon>
        <taxon>Eucestoda</taxon>
        <taxon>Cyclophyllidea</taxon>
        <taxon>Taeniidae</taxon>
        <taxon>Hydatigera</taxon>
    </lineage>
</organism>
<reference evidence="3" key="1">
    <citation type="submission" date="2017-02" db="UniProtKB">
        <authorList>
            <consortium name="WormBaseParasite"/>
        </authorList>
    </citation>
    <scope>IDENTIFICATION</scope>
</reference>
<dbReference type="AlphaFoldDB" id="A0A0R3WT07"/>
<dbReference type="OrthoDB" id="6259429at2759"/>
<dbReference type="WBParaSite" id="TTAC_0000389701-mRNA-1">
    <property type="protein sequence ID" value="TTAC_0000389701-mRNA-1"/>
    <property type="gene ID" value="TTAC_0000389701"/>
</dbReference>
<keyword evidence="2" id="KW-1185">Reference proteome</keyword>